<reference evidence="1" key="1">
    <citation type="journal article" date="2022" name="bioRxiv">
        <title>Sequencing and chromosome-scale assembly of the giantPleurodeles waltlgenome.</title>
        <authorList>
            <person name="Brown T."/>
            <person name="Elewa A."/>
            <person name="Iarovenko S."/>
            <person name="Subramanian E."/>
            <person name="Araus A.J."/>
            <person name="Petzold A."/>
            <person name="Susuki M."/>
            <person name="Suzuki K.-i.T."/>
            <person name="Hayashi T."/>
            <person name="Toyoda A."/>
            <person name="Oliveira C."/>
            <person name="Osipova E."/>
            <person name="Leigh N.D."/>
            <person name="Simon A."/>
            <person name="Yun M.H."/>
        </authorList>
    </citation>
    <scope>NUCLEOTIDE SEQUENCE</scope>
    <source>
        <strain evidence="1">20211129_DDA</strain>
        <tissue evidence="1">Liver</tissue>
    </source>
</reference>
<dbReference type="EMBL" id="JANPWB010000011">
    <property type="protein sequence ID" value="KAJ1128692.1"/>
    <property type="molecule type" value="Genomic_DNA"/>
</dbReference>
<gene>
    <name evidence="1" type="ORF">NDU88_007067</name>
</gene>
<keyword evidence="2" id="KW-1185">Reference proteome</keyword>
<organism evidence="1 2">
    <name type="scientific">Pleurodeles waltl</name>
    <name type="common">Iberian ribbed newt</name>
    <dbReference type="NCBI Taxonomy" id="8319"/>
    <lineage>
        <taxon>Eukaryota</taxon>
        <taxon>Metazoa</taxon>
        <taxon>Chordata</taxon>
        <taxon>Craniata</taxon>
        <taxon>Vertebrata</taxon>
        <taxon>Euteleostomi</taxon>
        <taxon>Amphibia</taxon>
        <taxon>Batrachia</taxon>
        <taxon>Caudata</taxon>
        <taxon>Salamandroidea</taxon>
        <taxon>Salamandridae</taxon>
        <taxon>Pleurodelinae</taxon>
        <taxon>Pleurodeles</taxon>
    </lineage>
</organism>
<dbReference type="AlphaFoldDB" id="A0AAV7PMP9"/>
<accession>A0AAV7PMP9</accession>
<dbReference type="Proteomes" id="UP001066276">
    <property type="component" value="Chromosome 7"/>
</dbReference>
<evidence type="ECO:0000313" key="2">
    <source>
        <dbReference type="Proteomes" id="UP001066276"/>
    </source>
</evidence>
<comment type="caution">
    <text evidence="1">The sequence shown here is derived from an EMBL/GenBank/DDBJ whole genome shotgun (WGS) entry which is preliminary data.</text>
</comment>
<name>A0AAV7PMP9_PLEWA</name>
<proteinExistence type="predicted"/>
<evidence type="ECO:0000313" key="1">
    <source>
        <dbReference type="EMBL" id="KAJ1128692.1"/>
    </source>
</evidence>
<protein>
    <submittedName>
        <fullName evidence="1">Uncharacterized protein</fullName>
    </submittedName>
</protein>
<sequence length="71" mass="7971">MPPLSRSSPPLSGFSSAMLPEQSRVLLPSLIISIPPAELQFLLLRRAYWGPIFVFGDPRFTRNRYLMIPAG</sequence>